<keyword evidence="1" id="KW-0472">Membrane</keyword>
<keyword evidence="3" id="KW-1185">Reference proteome</keyword>
<feature type="transmembrane region" description="Helical" evidence="1">
    <location>
        <begin position="5"/>
        <end position="22"/>
    </location>
</feature>
<evidence type="ECO:0000256" key="1">
    <source>
        <dbReference type="SAM" id="Phobius"/>
    </source>
</evidence>
<accession>A0ABS2Q2L0</accession>
<organism evidence="2 3">
    <name type="scientific">Scopulibacillus daqui</name>
    <dbReference type="NCBI Taxonomy" id="1469162"/>
    <lineage>
        <taxon>Bacteria</taxon>
        <taxon>Bacillati</taxon>
        <taxon>Bacillota</taxon>
        <taxon>Bacilli</taxon>
        <taxon>Bacillales</taxon>
        <taxon>Sporolactobacillaceae</taxon>
        <taxon>Scopulibacillus</taxon>
    </lineage>
</organism>
<reference evidence="2 3" key="1">
    <citation type="submission" date="2021-01" db="EMBL/GenBank/DDBJ databases">
        <title>Genomic Encyclopedia of Type Strains, Phase IV (KMG-IV): sequencing the most valuable type-strain genomes for metagenomic binning, comparative biology and taxonomic classification.</title>
        <authorList>
            <person name="Goeker M."/>
        </authorList>
    </citation>
    <scope>NUCLEOTIDE SEQUENCE [LARGE SCALE GENOMIC DNA]</scope>
    <source>
        <strain evidence="2 3">DSM 28236</strain>
    </source>
</reference>
<sequence length="63" mass="7640">MTTMLIFLSFYPWLFIFFVLVVLRMDEWAKICLFLLVLWIMVMPFAAIFINDHKKEKKTNPKP</sequence>
<feature type="transmembrane region" description="Helical" evidence="1">
    <location>
        <begin position="28"/>
        <end position="50"/>
    </location>
</feature>
<dbReference type="RefSeq" id="WP_205004408.1">
    <property type="nucleotide sequence ID" value="NZ_JAFBER010000022.1"/>
</dbReference>
<name>A0ABS2Q2L0_9BACL</name>
<comment type="caution">
    <text evidence="2">The sequence shown here is derived from an EMBL/GenBank/DDBJ whole genome shotgun (WGS) entry which is preliminary data.</text>
</comment>
<evidence type="ECO:0000313" key="2">
    <source>
        <dbReference type="EMBL" id="MBM7646528.1"/>
    </source>
</evidence>
<protein>
    <submittedName>
        <fullName evidence="2">L-asparagine transporter-like permease</fullName>
    </submittedName>
</protein>
<dbReference type="EMBL" id="JAFBER010000022">
    <property type="protein sequence ID" value="MBM7646528.1"/>
    <property type="molecule type" value="Genomic_DNA"/>
</dbReference>
<gene>
    <name evidence="2" type="ORF">JOD45_002758</name>
</gene>
<keyword evidence="1" id="KW-0812">Transmembrane</keyword>
<keyword evidence="1" id="KW-1133">Transmembrane helix</keyword>
<dbReference type="Proteomes" id="UP000808914">
    <property type="component" value="Unassembled WGS sequence"/>
</dbReference>
<evidence type="ECO:0000313" key="3">
    <source>
        <dbReference type="Proteomes" id="UP000808914"/>
    </source>
</evidence>
<proteinExistence type="predicted"/>